<dbReference type="InParanoid" id="G4ZJU9"/>
<reference evidence="2 3" key="1">
    <citation type="journal article" date="2006" name="Science">
        <title>Phytophthora genome sequences uncover evolutionary origins and mechanisms of pathogenesis.</title>
        <authorList>
            <person name="Tyler B.M."/>
            <person name="Tripathy S."/>
            <person name="Zhang X."/>
            <person name="Dehal P."/>
            <person name="Jiang R.H."/>
            <person name="Aerts A."/>
            <person name="Arredondo F.D."/>
            <person name="Baxter L."/>
            <person name="Bensasson D."/>
            <person name="Beynon J.L."/>
            <person name="Chapman J."/>
            <person name="Damasceno C.M."/>
            <person name="Dorrance A.E."/>
            <person name="Dou D."/>
            <person name="Dickerman A.W."/>
            <person name="Dubchak I.L."/>
            <person name="Garbelotto M."/>
            <person name="Gijzen M."/>
            <person name="Gordon S.G."/>
            <person name="Govers F."/>
            <person name="Grunwald N.J."/>
            <person name="Huang W."/>
            <person name="Ivors K.L."/>
            <person name="Jones R.W."/>
            <person name="Kamoun S."/>
            <person name="Krampis K."/>
            <person name="Lamour K.H."/>
            <person name="Lee M.K."/>
            <person name="McDonald W.H."/>
            <person name="Medina M."/>
            <person name="Meijer H.J."/>
            <person name="Nordberg E.K."/>
            <person name="Maclean D.J."/>
            <person name="Ospina-Giraldo M.D."/>
            <person name="Morris P.F."/>
            <person name="Phuntumart V."/>
            <person name="Putnam N.H."/>
            <person name="Rash S."/>
            <person name="Rose J.K."/>
            <person name="Sakihama Y."/>
            <person name="Salamov A.A."/>
            <person name="Savidor A."/>
            <person name="Scheuring C.F."/>
            <person name="Smith B.M."/>
            <person name="Sobral B.W."/>
            <person name="Terry A."/>
            <person name="Torto-Alalibo T.A."/>
            <person name="Win J."/>
            <person name="Xu Z."/>
            <person name="Zhang H."/>
            <person name="Grigoriev I.V."/>
            <person name="Rokhsar D.S."/>
            <person name="Boore J.L."/>
        </authorList>
    </citation>
    <scope>NUCLEOTIDE SEQUENCE [LARGE SCALE GENOMIC DNA]</scope>
    <source>
        <strain evidence="2 3">P6497</strain>
    </source>
</reference>
<proteinExistence type="predicted"/>
<evidence type="ECO:0008006" key="4">
    <source>
        <dbReference type="Google" id="ProtNLM"/>
    </source>
</evidence>
<dbReference type="AlphaFoldDB" id="G4ZJU9"/>
<name>G4ZJU9_PHYSP</name>
<dbReference type="Proteomes" id="UP000002640">
    <property type="component" value="Unassembled WGS sequence"/>
</dbReference>
<keyword evidence="1" id="KW-0732">Signal</keyword>
<feature type="signal peptide" evidence="1">
    <location>
        <begin position="1"/>
        <end position="22"/>
    </location>
</feature>
<keyword evidence="3" id="KW-1185">Reference proteome</keyword>
<evidence type="ECO:0000313" key="2">
    <source>
        <dbReference type="EMBL" id="EGZ18910.1"/>
    </source>
</evidence>
<dbReference type="PANTHER" id="PTHR46586:SF3">
    <property type="entry name" value="ANKYRIN REPEAT-CONTAINING PROTEIN"/>
    <property type="match status" value="1"/>
</dbReference>
<protein>
    <recommendedName>
        <fullName evidence="4">Ankyrin repeat protein</fullName>
    </recommendedName>
</protein>
<accession>G4ZJU9</accession>
<feature type="chain" id="PRO_5003472271" description="Ankyrin repeat protein" evidence="1">
    <location>
        <begin position="23"/>
        <end position="346"/>
    </location>
</feature>
<dbReference type="GeneID" id="20642000"/>
<dbReference type="SMR" id="G4ZJU9"/>
<dbReference type="RefSeq" id="XP_009527968.1">
    <property type="nucleotide sequence ID" value="XM_009529673.1"/>
</dbReference>
<dbReference type="Gene3D" id="1.25.40.20">
    <property type="entry name" value="Ankyrin repeat-containing domain"/>
    <property type="match status" value="1"/>
</dbReference>
<organism evidence="2 3">
    <name type="scientific">Phytophthora sojae (strain P6497)</name>
    <name type="common">Soybean stem and root rot agent</name>
    <name type="synonym">Phytophthora megasperma f. sp. glycines</name>
    <dbReference type="NCBI Taxonomy" id="1094619"/>
    <lineage>
        <taxon>Eukaryota</taxon>
        <taxon>Sar</taxon>
        <taxon>Stramenopiles</taxon>
        <taxon>Oomycota</taxon>
        <taxon>Peronosporomycetes</taxon>
        <taxon>Peronosporales</taxon>
        <taxon>Peronosporaceae</taxon>
        <taxon>Phytophthora</taxon>
    </lineage>
</organism>
<dbReference type="InterPro" id="IPR052050">
    <property type="entry name" value="SecEffector_AnkRepeat"/>
</dbReference>
<evidence type="ECO:0000313" key="3">
    <source>
        <dbReference type="Proteomes" id="UP000002640"/>
    </source>
</evidence>
<dbReference type="EMBL" id="JH159154">
    <property type="protein sequence ID" value="EGZ18910.1"/>
    <property type="molecule type" value="Genomic_DNA"/>
</dbReference>
<dbReference type="InterPro" id="IPR036770">
    <property type="entry name" value="Ankyrin_rpt-contain_sf"/>
</dbReference>
<dbReference type="SUPFAM" id="SSF48403">
    <property type="entry name" value="Ankyrin repeat"/>
    <property type="match status" value="1"/>
</dbReference>
<dbReference type="KEGG" id="psoj:PHYSODRAFT_301374"/>
<dbReference type="PANTHER" id="PTHR46586">
    <property type="entry name" value="ANKYRIN REPEAT-CONTAINING PROTEIN"/>
    <property type="match status" value="1"/>
</dbReference>
<sequence length="346" mass="38481">MTSVALAALPHVLSMISSFLDATGEMTLSEACMDHIWASSCVTAAERTPGWSRFNWLRSDSIDAQWQFELSMDKAAAYEYWDVVRWLLNHFQDFRVTQVAVEEVIRANQFELLKEMLGRNRIDSEGERITLGRGINWTCEDMQDCDEEVAHWLFATTPIASVAGQLSSLVSFCQREADITRAEWFIKRGCPYRAADAVCSDPDVTCWMFARGGVGEGDVARALQSMAGAGRLGIVQWILSKYPPSSTRGWQQCGADAFWSACQSNCLPVVKYFLEHGPSQPCLDLYPNAMSEAAVRGHLDLANYLHSQGFTAMDGSIFRRAAVAGCLEVVQWLCCQFGASFSLLDS</sequence>
<gene>
    <name evidence="2" type="ORF">PHYSODRAFT_301374</name>
</gene>
<evidence type="ECO:0000256" key="1">
    <source>
        <dbReference type="SAM" id="SignalP"/>
    </source>
</evidence>